<reference evidence="4" key="1">
    <citation type="submission" date="2023-07" db="EMBL/GenBank/DDBJ databases">
        <title>30 novel species of actinomycetes from the DSMZ collection.</title>
        <authorList>
            <person name="Nouioui I."/>
        </authorList>
    </citation>
    <scope>NUCLEOTIDE SEQUENCE [LARGE SCALE GENOMIC DNA]</scope>
    <source>
        <strain evidence="4">DSM 44918</strain>
    </source>
</reference>
<feature type="region of interest" description="Disordered" evidence="1">
    <location>
        <begin position="1"/>
        <end position="24"/>
    </location>
</feature>
<keyword evidence="4" id="KW-1185">Reference proteome</keyword>
<dbReference type="Proteomes" id="UP001183420">
    <property type="component" value="Unassembled WGS sequence"/>
</dbReference>
<dbReference type="RefSeq" id="WP_311603775.1">
    <property type="nucleotide sequence ID" value="NZ_JAVREM010000077.1"/>
</dbReference>
<feature type="transmembrane region" description="Helical" evidence="2">
    <location>
        <begin position="54"/>
        <end position="75"/>
    </location>
</feature>
<evidence type="ECO:0000256" key="2">
    <source>
        <dbReference type="SAM" id="Phobius"/>
    </source>
</evidence>
<keyword evidence="2" id="KW-1133">Transmembrane helix</keyword>
<evidence type="ECO:0000256" key="1">
    <source>
        <dbReference type="SAM" id="MobiDB-lite"/>
    </source>
</evidence>
<gene>
    <name evidence="3" type="ORF">RNC47_31700</name>
</gene>
<dbReference type="EMBL" id="JAVREM010000077">
    <property type="protein sequence ID" value="MDT0322889.1"/>
    <property type="molecule type" value="Genomic_DNA"/>
</dbReference>
<keyword evidence="2" id="KW-0812">Transmembrane</keyword>
<keyword evidence="2" id="KW-0472">Membrane</keyword>
<dbReference type="InterPro" id="IPR047789">
    <property type="entry name" value="CU044_5270-like"/>
</dbReference>
<feature type="compositionally biased region" description="Basic and acidic residues" evidence="1">
    <location>
        <begin position="1"/>
        <end position="12"/>
    </location>
</feature>
<dbReference type="NCBIfam" id="NF038083">
    <property type="entry name" value="CU044_5270_fam"/>
    <property type="match status" value="1"/>
</dbReference>
<evidence type="ECO:0000313" key="4">
    <source>
        <dbReference type="Proteomes" id="UP001183420"/>
    </source>
</evidence>
<organism evidence="3 4">
    <name type="scientific">Streptomyces millisiae</name>
    <dbReference type="NCBI Taxonomy" id="3075542"/>
    <lineage>
        <taxon>Bacteria</taxon>
        <taxon>Bacillati</taxon>
        <taxon>Actinomycetota</taxon>
        <taxon>Actinomycetes</taxon>
        <taxon>Kitasatosporales</taxon>
        <taxon>Streptomycetaceae</taxon>
        <taxon>Streptomyces</taxon>
    </lineage>
</organism>
<proteinExistence type="predicted"/>
<protein>
    <submittedName>
        <fullName evidence="3">CU044_5270 family protein</fullName>
    </submittedName>
</protein>
<name>A0ABU2LZ92_9ACTN</name>
<evidence type="ECO:0000313" key="3">
    <source>
        <dbReference type="EMBL" id="MDT0322889.1"/>
    </source>
</evidence>
<accession>A0ABU2LZ92</accession>
<sequence length="373" mass="39732">MTRQEPPSREELANLLPSPGEPGLPPGRRLALEEHLMSEITGSHEQRPLWRRRLVVVAAPLATAALVVGAATVVGTGDGGSAVQPAATSGALNRLAQVAAAAPEVEVAADQFVYTAREVTVDFGGAPTNGQNVIHDVDHGPYETEQWVSPDGGSGWYWDSDAAPDGVPIMVPPDLDDVDVESLPDPEYDMETGEGTTDDLVEPPPQGRHYEGYYPFGVGGDEPADLRSPSWDYVQSLPVDPDVLLEKIYEENGSADSEDQADQSAFETIGGLFEQTPLPPDVAAAGFRAFGEIPGVTVGTGTDAVDREGIVLSRFSADLGYRVDLVFDEESARYLGTRVEQVEESEVKPTGVVLDSAVTERAVVDEERQVPGA</sequence>
<comment type="caution">
    <text evidence="3">The sequence shown here is derived from an EMBL/GenBank/DDBJ whole genome shotgun (WGS) entry which is preliminary data.</text>
</comment>